<dbReference type="Proteomes" id="UP001232113">
    <property type="component" value="Unassembled WGS sequence"/>
</dbReference>
<proteinExistence type="predicted"/>
<dbReference type="RefSeq" id="WP_257966063.1">
    <property type="nucleotide sequence ID" value="NZ_JASOLY010000007.1"/>
</dbReference>
<sequence>MKKIKIYDKEKFDWALDSAFDALSGKVSLDVPEKLIVKDDDNV</sequence>
<dbReference type="EMBL" id="JASOLY010000007">
    <property type="protein sequence ID" value="MDK6868419.1"/>
    <property type="molecule type" value="Genomic_DNA"/>
</dbReference>
<gene>
    <name evidence="1" type="ORF">QP354_04960</name>
</gene>
<reference evidence="1" key="1">
    <citation type="submission" date="2023-05" db="EMBL/GenBank/DDBJ databases">
        <title>Cataloging the Phylogenetic Diversity of Human Bladder Bacteria.</title>
        <authorList>
            <person name="Du J."/>
        </authorList>
    </citation>
    <scope>NUCLEOTIDE SEQUENCE</scope>
    <source>
        <strain evidence="1">UMB6975B</strain>
    </source>
</reference>
<accession>A0AAW6XI52</accession>
<comment type="caution">
    <text evidence="1">The sequence shown here is derived from an EMBL/GenBank/DDBJ whole genome shotgun (WGS) entry which is preliminary data.</text>
</comment>
<organism evidence="1 2">
    <name type="scientific">Lactobacillus paragasseri</name>
    <dbReference type="NCBI Taxonomy" id="2107999"/>
    <lineage>
        <taxon>Bacteria</taxon>
        <taxon>Bacillati</taxon>
        <taxon>Bacillota</taxon>
        <taxon>Bacilli</taxon>
        <taxon>Lactobacillales</taxon>
        <taxon>Lactobacillaceae</taxon>
        <taxon>Lactobacillus</taxon>
    </lineage>
</organism>
<name>A0AAW6XI52_9LACO</name>
<dbReference type="AlphaFoldDB" id="A0AAW6XI52"/>
<evidence type="ECO:0000313" key="1">
    <source>
        <dbReference type="EMBL" id="MDK6868419.1"/>
    </source>
</evidence>
<protein>
    <submittedName>
        <fullName evidence="1">Uncharacterized protein</fullName>
    </submittedName>
</protein>
<evidence type="ECO:0000313" key="2">
    <source>
        <dbReference type="Proteomes" id="UP001232113"/>
    </source>
</evidence>